<comment type="caution">
    <text evidence="1">The sequence shown here is derived from an EMBL/GenBank/DDBJ whole genome shotgun (WGS) entry which is preliminary data.</text>
</comment>
<gene>
    <name evidence="1" type="ORF">ABIF63_004206</name>
</gene>
<accession>A0ABV2RUY2</accession>
<keyword evidence="2" id="KW-1185">Reference proteome</keyword>
<name>A0ABV2RUY2_BRAJP</name>
<sequence length="127" mass="14180">MTSHESPVIATMSTADTLTLWRPVGPKELELIEQSGMRAFPPRLPDQPIFYPVLTEDYAVKIARDWNVPASGSGFVTRFAVKRSFIAKYDVQEAGGRSHLEYWIPAEDLDAFNAAIVGMIEIVHSFP</sequence>
<organism evidence="1 2">
    <name type="scientific">Bradyrhizobium japonicum</name>
    <dbReference type="NCBI Taxonomy" id="375"/>
    <lineage>
        <taxon>Bacteria</taxon>
        <taxon>Pseudomonadati</taxon>
        <taxon>Pseudomonadota</taxon>
        <taxon>Alphaproteobacteria</taxon>
        <taxon>Hyphomicrobiales</taxon>
        <taxon>Nitrobacteraceae</taxon>
        <taxon>Bradyrhizobium</taxon>
    </lineage>
</organism>
<reference evidence="1 2" key="1">
    <citation type="submission" date="2024-06" db="EMBL/GenBank/DDBJ databases">
        <title>Genomic Encyclopedia of Type Strains, Phase V (KMG-V): Genome sequencing to study the core and pangenomes of soil and plant-associated prokaryotes.</title>
        <authorList>
            <person name="Whitman W."/>
        </authorList>
    </citation>
    <scope>NUCLEOTIDE SEQUENCE [LARGE SCALE GENOMIC DNA]</scope>
    <source>
        <strain evidence="1 2">USDA 160</strain>
    </source>
</reference>
<dbReference type="EMBL" id="JBEPTQ010000002">
    <property type="protein sequence ID" value="MET4720100.1"/>
    <property type="molecule type" value="Genomic_DNA"/>
</dbReference>
<protein>
    <recommendedName>
        <fullName evidence="3">ADP-ribosylation/crystallin J1</fullName>
    </recommendedName>
</protein>
<dbReference type="Proteomes" id="UP001549291">
    <property type="component" value="Unassembled WGS sequence"/>
</dbReference>
<evidence type="ECO:0000313" key="2">
    <source>
        <dbReference type="Proteomes" id="UP001549291"/>
    </source>
</evidence>
<evidence type="ECO:0000313" key="1">
    <source>
        <dbReference type="EMBL" id="MET4720100.1"/>
    </source>
</evidence>
<evidence type="ECO:0008006" key="3">
    <source>
        <dbReference type="Google" id="ProtNLM"/>
    </source>
</evidence>
<proteinExistence type="predicted"/>